<organism evidence="1 2">
    <name type="scientific">Cichorium intybus</name>
    <name type="common">Chicory</name>
    <dbReference type="NCBI Taxonomy" id="13427"/>
    <lineage>
        <taxon>Eukaryota</taxon>
        <taxon>Viridiplantae</taxon>
        <taxon>Streptophyta</taxon>
        <taxon>Embryophyta</taxon>
        <taxon>Tracheophyta</taxon>
        <taxon>Spermatophyta</taxon>
        <taxon>Magnoliopsida</taxon>
        <taxon>eudicotyledons</taxon>
        <taxon>Gunneridae</taxon>
        <taxon>Pentapetalae</taxon>
        <taxon>asterids</taxon>
        <taxon>campanulids</taxon>
        <taxon>Asterales</taxon>
        <taxon>Asteraceae</taxon>
        <taxon>Cichorioideae</taxon>
        <taxon>Cichorieae</taxon>
        <taxon>Cichoriinae</taxon>
        <taxon>Cichorium</taxon>
    </lineage>
</organism>
<sequence length="71" mass="8004">MVVFGGIVCEREKGSGKEEEEYDIHIMCVQKIKVAISFTLVDVGITQKNSRLLSNLASWKRFEGRLEATKS</sequence>
<reference evidence="1 2" key="2">
    <citation type="journal article" date="2022" name="Mol. Ecol. Resour.">
        <title>The genomes of chicory, endive, great burdock and yacon provide insights into Asteraceae paleo-polyploidization history and plant inulin production.</title>
        <authorList>
            <person name="Fan W."/>
            <person name="Wang S."/>
            <person name="Wang H."/>
            <person name="Wang A."/>
            <person name="Jiang F."/>
            <person name="Liu H."/>
            <person name="Zhao H."/>
            <person name="Xu D."/>
            <person name="Zhang Y."/>
        </authorList>
    </citation>
    <scope>NUCLEOTIDE SEQUENCE [LARGE SCALE GENOMIC DNA]</scope>
    <source>
        <strain evidence="2">cv. Punajuju</strain>
        <tissue evidence="1">Leaves</tissue>
    </source>
</reference>
<evidence type="ECO:0000313" key="1">
    <source>
        <dbReference type="EMBL" id="KAI3723596.1"/>
    </source>
</evidence>
<protein>
    <submittedName>
        <fullName evidence="1">Uncharacterized protein</fullName>
    </submittedName>
</protein>
<accession>A0ACB9BNK0</accession>
<proteinExistence type="predicted"/>
<gene>
    <name evidence="1" type="ORF">L2E82_35317</name>
</gene>
<comment type="caution">
    <text evidence="1">The sequence shown here is derived from an EMBL/GenBank/DDBJ whole genome shotgun (WGS) entry which is preliminary data.</text>
</comment>
<reference evidence="2" key="1">
    <citation type="journal article" date="2022" name="Mol. Ecol. Resour.">
        <title>The genomes of chicory, endive, great burdock and yacon provide insights into Asteraceae palaeo-polyploidization history and plant inulin production.</title>
        <authorList>
            <person name="Fan W."/>
            <person name="Wang S."/>
            <person name="Wang H."/>
            <person name="Wang A."/>
            <person name="Jiang F."/>
            <person name="Liu H."/>
            <person name="Zhao H."/>
            <person name="Xu D."/>
            <person name="Zhang Y."/>
        </authorList>
    </citation>
    <scope>NUCLEOTIDE SEQUENCE [LARGE SCALE GENOMIC DNA]</scope>
    <source>
        <strain evidence="2">cv. Punajuju</strain>
    </source>
</reference>
<keyword evidence="2" id="KW-1185">Reference proteome</keyword>
<name>A0ACB9BNK0_CICIN</name>
<dbReference type="EMBL" id="CM042014">
    <property type="protein sequence ID" value="KAI3723596.1"/>
    <property type="molecule type" value="Genomic_DNA"/>
</dbReference>
<evidence type="ECO:0000313" key="2">
    <source>
        <dbReference type="Proteomes" id="UP001055811"/>
    </source>
</evidence>
<dbReference type="Proteomes" id="UP001055811">
    <property type="component" value="Linkage Group LG06"/>
</dbReference>